<protein>
    <submittedName>
        <fullName evidence="3">DUF1080 domain-containing protein</fullName>
    </submittedName>
</protein>
<proteinExistence type="predicted"/>
<dbReference type="InterPro" id="IPR010496">
    <property type="entry name" value="AL/BT2_dom"/>
</dbReference>
<name>A0ABW0KV51_9BACT</name>
<comment type="caution">
    <text evidence="3">The sequence shown here is derived from an EMBL/GenBank/DDBJ whole genome shotgun (WGS) entry which is preliminary data.</text>
</comment>
<evidence type="ECO:0000313" key="3">
    <source>
        <dbReference type="EMBL" id="MFC5457385.1"/>
    </source>
</evidence>
<evidence type="ECO:0000256" key="1">
    <source>
        <dbReference type="SAM" id="SignalP"/>
    </source>
</evidence>
<organism evidence="3 4">
    <name type="scientific">Prosthecobacter fluviatilis</name>
    <dbReference type="NCBI Taxonomy" id="445931"/>
    <lineage>
        <taxon>Bacteria</taxon>
        <taxon>Pseudomonadati</taxon>
        <taxon>Verrucomicrobiota</taxon>
        <taxon>Verrucomicrobiia</taxon>
        <taxon>Verrucomicrobiales</taxon>
        <taxon>Verrucomicrobiaceae</taxon>
        <taxon>Prosthecobacter</taxon>
    </lineage>
</organism>
<sequence length="221" mass="23969">MKYLTLTALLVLGTAFASAEDKPAAPKPQAAKEFVLFNGKSLDDWEAVDVGGSGEVELEGGLMIINQGENVSGAIYKKAAALPTTNYEITLEAKRMQGVDFFVGLTFPVGDLKHCATLICGGWGGSVTGISCIDGMDASDNNTSTYQRYKDDEWYAIKLRVTPKNLSVWLGDKQIIDEDIEGKKISIRPGPIESYLPLSLTTFNTMAAIRNVRLTPIAEKK</sequence>
<gene>
    <name evidence="3" type="ORF">ACFQDI_21130</name>
</gene>
<dbReference type="Pfam" id="PF06439">
    <property type="entry name" value="3keto-disac_hyd"/>
    <property type="match status" value="1"/>
</dbReference>
<reference evidence="4" key="1">
    <citation type="journal article" date="2019" name="Int. J. Syst. Evol. Microbiol.">
        <title>The Global Catalogue of Microorganisms (GCM) 10K type strain sequencing project: providing services to taxonomists for standard genome sequencing and annotation.</title>
        <authorList>
            <consortium name="The Broad Institute Genomics Platform"/>
            <consortium name="The Broad Institute Genome Sequencing Center for Infectious Disease"/>
            <person name="Wu L."/>
            <person name="Ma J."/>
        </authorList>
    </citation>
    <scope>NUCLEOTIDE SEQUENCE [LARGE SCALE GENOMIC DNA]</scope>
    <source>
        <strain evidence="4">CGMCC 4.1469</strain>
    </source>
</reference>
<dbReference type="Gene3D" id="2.60.120.560">
    <property type="entry name" value="Exo-inulinase, domain 1"/>
    <property type="match status" value="1"/>
</dbReference>
<evidence type="ECO:0000259" key="2">
    <source>
        <dbReference type="Pfam" id="PF06439"/>
    </source>
</evidence>
<feature type="signal peptide" evidence="1">
    <location>
        <begin position="1"/>
        <end position="19"/>
    </location>
</feature>
<dbReference type="Proteomes" id="UP001596052">
    <property type="component" value="Unassembled WGS sequence"/>
</dbReference>
<keyword evidence="1" id="KW-0732">Signal</keyword>
<keyword evidence="4" id="KW-1185">Reference proteome</keyword>
<feature type="chain" id="PRO_5045810358" evidence="1">
    <location>
        <begin position="20"/>
        <end position="221"/>
    </location>
</feature>
<dbReference type="EMBL" id="JBHSMQ010000010">
    <property type="protein sequence ID" value="MFC5457385.1"/>
    <property type="molecule type" value="Genomic_DNA"/>
</dbReference>
<accession>A0ABW0KV51</accession>
<feature type="domain" description="3-keto-alpha-glucoside-1,2-lyase/3-keto-2-hydroxy-glucal hydratase" evidence="2">
    <location>
        <begin position="35"/>
        <end position="214"/>
    </location>
</feature>
<dbReference type="RefSeq" id="WP_377170634.1">
    <property type="nucleotide sequence ID" value="NZ_JBHSMQ010000010.1"/>
</dbReference>
<evidence type="ECO:0000313" key="4">
    <source>
        <dbReference type="Proteomes" id="UP001596052"/>
    </source>
</evidence>